<evidence type="ECO:0000256" key="1">
    <source>
        <dbReference type="SAM" id="Phobius"/>
    </source>
</evidence>
<organism evidence="2 3">
    <name type="scientific">Bonamia ostreae</name>
    <dbReference type="NCBI Taxonomy" id="126728"/>
    <lineage>
        <taxon>Eukaryota</taxon>
        <taxon>Sar</taxon>
        <taxon>Rhizaria</taxon>
        <taxon>Endomyxa</taxon>
        <taxon>Ascetosporea</taxon>
        <taxon>Haplosporida</taxon>
        <taxon>Bonamia</taxon>
    </lineage>
</organism>
<comment type="caution">
    <text evidence="2">The sequence shown here is derived from an EMBL/GenBank/DDBJ whole genome shotgun (WGS) entry which is preliminary data.</text>
</comment>
<name>A0ABV2ANS7_9EUKA</name>
<protein>
    <submittedName>
        <fullName evidence="2">Uncharacterized protein</fullName>
    </submittedName>
</protein>
<keyword evidence="1" id="KW-1133">Transmembrane helix</keyword>
<feature type="transmembrane region" description="Helical" evidence="1">
    <location>
        <begin position="26"/>
        <end position="44"/>
    </location>
</feature>
<sequence length="128" mass="15350">MEQMAKSVFDVDKYSSTTFGQFSKQLVFLSSNVLVFLKIALIFWKKSLKKENLEKAKKVVEVVKRFCEKIDKIIENGQIFVFEKNFDGIDEEFEEFVVLMEKERKKHFIEFKKRYFSVQNLEIDRNNN</sequence>
<accession>A0ABV2ANS7</accession>
<gene>
    <name evidence="2" type="ORF">MHBO_002857</name>
</gene>
<keyword evidence="1" id="KW-0812">Transmembrane</keyword>
<keyword evidence="3" id="KW-1185">Reference proteome</keyword>
<keyword evidence="1" id="KW-0472">Membrane</keyword>
<evidence type="ECO:0000313" key="3">
    <source>
        <dbReference type="Proteomes" id="UP001439008"/>
    </source>
</evidence>
<evidence type="ECO:0000313" key="2">
    <source>
        <dbReference type="EMBL" id="MES1921315.1"/>
    </source>
</evidence>
<dbReference type="Proteomes" id="UP001439008">
    <property type="component" value="Unassembled WGS sequence"/>
</dbReference>
<reference evidence="2 3" key="1">
    <citation type="journal article" date="2024" name="BMC Biol.">
        <title>Comparative genomics of Ascetosporea gives new insight into the evolutionary basis for animal parasitism in Rhizaria.</title>
        <authorList>
            <person name="Hiltunen Thoren M."/>
            <person name="Onut-Brannstrom I."/>
            <person name="Alfjorden A."/>
            <person name="Peckova H."/>
            <person name="Swords F."/>
            <person name="Hooper C."/>
            <person name="Holzer A.S."/>
            <person name="Bass D."/>
            <person name="Burki F."/>
        </authorList>
    </citation>
    <scope>NUCLEOTIDE SEQUENCE [LARGE SCALE GENOMIC DNA]</scope>
    <source>
        <strain evidence="2">20-A016</strain>
    </source>
</reference>
<proteinExistence type="predicted"/>
<dbReference type="EMBL" id="JBDODL010001236">
    <property type="protein sequence ID" value="MES1921315.1"/>
    <property type="molecule type" value="Genomic_DNA"/>
</dbReference>